<sequence length="216" mass="24650">MSHLKLSGRDPLGIGRQRFVFQHPLDPDLVLKIPLRHVLDDERTRPRPRYHRRYLFRHLADTYSEMRAHLVLYARLGELPPRIAKFHGFVETDLGLAEVCELKRGADGQPASSLRQMLADGVYGAPHRAALERFLDWVVSSDLTLKELHPGNLVYADVGADTEEFVLVDGVGEKGQLSLRSRFRRLNRWHKRKHIKILLEKVRAEEAAGRSAQAAA</sequence>
<dbReference type="EMBL" id="JAFMNX010000001">
    <property type="protein sequence ID" value="MBS9720516.1"/>
    <property type="molecule type" value="Genomic_DNA"/>
</dbReference>
<keyword evidence="2" id="KW-1185">Reference proteome</keyword>
<accession>A0ABS5RTY2</accession>
<organism evidence="1 2">
    <name type="scientific">Tianweitania aestuarii</name>
    <dbReference type="NCBI Taxonomy" id="2814886"/>
    <lineage>
        <taxon>Bacteria</taxon>
        <taxon>Pseudomonadati</taxon>
        <taxon>Pseudomonadota</taxon>
        <taxon>Alphaproteobacteria</taxon>
        <taxon>Hyphomicrobiales</taxon>
        <taxon>Phyllobacteriaceae</taxon>
        <taxon>Tianweitania</taxon>
    </lineage>
</organism>
<evidence type="ECO:0000313" key="1">
    <source>
        <dbReference type="EMBL" id="MBS9720516.1"/>
    </source>
</evidence>
<dbReference type="Pfam" id="PF10707">
    <property type="entry name" value="YrbL-PhoP_reg"/>
    <property type="match status" value="1"/>
</dbReference>
<name>A0ABS5RTY2_9HYPH</name>
<reference evidence="1 2" key="1">
    <citation type="submission" date="2021-03" db="EMBL/GenBank/DDBJ databases">
        <title>Tianweitania aestuarii sp. nov., isolated from a tidal flat.</title>
        <authorList>
            <person name="Park S."/>
            <person name="Yoon J.-H."/>
        </authorList>
    </citation>
    <scope>NUCLEOTIDE SEQUENCE [LARGE SCALE GENOMIC DNA]</scope>
    <source>
        <strain evidence="1 2">BSSL-BM11</strain>
    </source>
</reference>
<protein>
    <recommendedName>
        <fullName evidence="3">PhoP regulatory network protein YrbL</fullName>
    </recommendedName>
</protein>
<gene>
    <name evidence="1" type="ORF">JYU29_07445</name>
</gene>
<comment type="caution">
    <text evidence="1">The sequence shown here is derived from an EMBL/GenBank/DDBJ whole genome shotgun (WGS) entry which is preliminary data.</text>
</comment>
<proteinExistence type="predicted"/>
<dbReference type="InterPro" id="IPR019647">
    <property type="entry name" value="PhoP_reg_network_YrbL"/>
</dbReference>
<evidence type="ECO:0008006" key="3">
    <source>
        <dbReference type="Google" id="ProtNLM"/>
    </source>
</evidence>
<dbReference type="RefSeq" id="WP_213984033.1">
    <property type="nucleotide sequence ID" value="NZ_JAFMNX010000001.1"/>
</dbReference>
<evidence type="ECO:0000313" key="2">
    <source>
        <dbReference type="Proteomes" id="UP001297272"/>
    </source>
</evidence>
<dbReference type="Proteomes" id="UP001297272">
    <property type="component" value="Unassembled WGS sequence"/>
</dbReference>